<sequence length="102" mass="11731">MFQSYRLRQCYKYATLITQKDTREFLKQYMVMLEHNLTYSSVSATPVQWRTGQRLPCVHNTPPPLRTHTHSLVSALVVGDSAQAVVCWDVAWFLLLVMGVSL</sequence>
<dbReference type="AlphaFoldDB" id="A0A1Y1LMG0"/>
<reference evidence="1" key="1">
    <citation type="journal article" date="2016" name="Sci. Rep.">
        <title>Molecular characterization of firefly nuptial gifts: a multi-omics approach sheds light on postcopulatory sexual selection.</title>
        <authorList>
            <person name="Al-Wathiqui N."/>
            <person name="Fallon T.R."/>
            <person name="South A."/>
            <person name="Weng J.K."/>
            <person name="Lewis S.M."/>
        </authorList>
    </citation>
    <scope>NUCLEOTIDE SEQUENCE</scope>
</reference>
<protein>
    <submittedName>
        <fullName evidence="1">Uncharacterized protein</fullName>
    </submittedName>
</protein>
<organism evidence="1">
    <name type="scientific">Photinus pyralis</name>
    <name type="common">Common eastern firefly</name>
    <name type="synonym">Lampyris pyralis</name>
    <dbReference type="NCBI Taxonomy" id="7054"/>
    <lineage>
        <taxon>Eukaryota</taxon>
        <taxon>Metazoa</taxon>
        <taxon>Ecdysozoa</taxon>
        <taxon>Arthropoda</taxon>
        <taxon>Hexapoda</taxon>
        <taxon>Insecta</taxon>
        <taxon>Pterygota</taxon>
        <taxon>Neoptera</taxon>
        <taxon>Endopterygota</taxon>
        <taxon>Coleoptera</taxon>
        <taxon>Polyphaga</taxon>
        <taxon>Elateriformia</taxon>
        <taxon>Elateroidea</taxon>
        <taxon>Lampyridae</taxon>
        <taxon>Lampyrinae</taxon>
        <taxon>Photinus</taxon>
    </lineage>
</organism>
<evidence type="ECO:0000313" key="1">
    <source>
        <dbReference type="EMBL" id="JAV74823.1"/>
    </source>
</evidence>
<dbReference type="EMBL" id="GEZM01051543">
    <property type="protein sequence ID" value="JAV74832.1"/>
    <property type="molecule type" value="Transcribed_RNA"/>
</dbReference>
<accession>A0A1Y1LMG0</accession>
<dbReference type="EMBL" id="GEZM01051545">
    <property type="protein sequence ID" value="JAV74828.1"/>
    <property type="molecule type" value="Transcribed_RNA"/>
</dbReference>
<dbReference type="EMBL" id="GEZM01051546">
    <property type="protein sequence ID" value="JAV74823.1"/>
    <property type="molecule type" value="Transcribed_RNA"/>
</dbReference>
<dbReference type="EMBL" id="GEZM01051542">
    <property type="protein sequence ID" value="JAV74838.1"/>
    <property type="molecule type" value="Transcribed_RNA"/>
</dbReference>
<name>A0A1Y1LMG0_PHOPY</name>
<proteinExistence type="predicted"/>